<dbReference type="Pfam" id="PF02630">
    <property type="entry name" value="SCO1-SenC"/>
    <property type="match status" value="1"/>
</dbReference>
<evidence type="ECO:0000256" key="2">
    <source>
        <dbReference type="PIRSR" id="PIRSR603782-1"/>
    </source>
</evidence>
<keyword evidence="5" id="KW-1185">Reference proteome</keyword>
<feature type="binding site" evidence="2">
    <location>
        <position position="76"/>
    </location>
    <ligand>
        <name>Cu cation</name>
        <dbReference type="ChEBI" id="CHEBI:23378"/>
    </ligand>
</feature>
<dbReference type="EMBL" id="APHR01000042">
    <property type="protein sequence ID" value="EMR12758.1"/>
    <property type="molecule type" value="Genomic_DNA"/>
</dbReference>
<accession>M7NVJ7</accession>
<organism evidence="4 5">
    <name type="scientific">Methylophaga lonarensis MPL</name>
    <dbReference type="NCBI Taxonomy" id="1286106"/>
    <lineage>
        <taxon>Bacteria</taxon>
        <taxon>Pseudomonadati</taxon>
        <taxon>Pseudomonadota</taxon>
        <taxon>Gammaproteobacteria</taxon>
        <taxon>Thiotrichales</taxon>
        <taxon>Piscirickettsiaceae</taxon>
        <taxon>Methylophaga</taxon>
    </lineage>
</organism>
<dbReference type="RefSeq" id="WP_009726662.1">
    <property type="nucleotide sequence ID" value="NZ_APHR01000042.1"/>
</dbReference>
<dbReference type="Proteomes" id="UP000012019">
    <property type="component" value="Unassembled WGS sequence"/>
</dbReference>
<comment type="caution">
    <text evidence="4">The sequence shown here is derived from an EMBL/GenBank/DDBJ whole genome shotgun (WGS) entry which is preliminary data.</text>
</comment>
<dbReference type="InterPro" id="IPR003782">
    <property type="entry name" value="SCO1/SenC"/>
</dbReference>
<dbReference type="PATRIC" id="fig|1286106.3.peg.1696"/>
<dbReference type="InterPro" id="IPR036249">
    <property type="entry name" value="Thioredoxin-like_sf"/>
</dbReference>
<evidence type="ECO:0000256" key="1">
    <source>
        <dbReference type="ARBA" id="ARBA00010996"/>
    </source>
</evidence>
<dbReference type="GO" id="GO:0046872">
    <property type="term" value="F:metal ion binding"/>
    <property type="evidence" value="ECO:0007669"/>
    <property type="project" value="UniProtKB-KW"/>
</dbReference>
<keyword evidence="2" id="KW-0186">Copper</keyword>
<dbReference type="Gene3D" id="3.40.30.10">
    <property type="entry name" value="Glutaredoxin"/>
    <property type="match status" value="1"/>
</dbReference>
<evidence type="ECO:0000313" key="4">
    <source>
        <dbReference type="EMBL" id="EMR12758.1"/>
    </source>
</evidence>
<keyword evidence="2" id="KW-0479">Metal-binding</keyword>
<gene>
    <name evidence="4" type="ORF">MPL1_08434</name>
</gene>
<evidence type="ECO:0000256" key="3">
    <source>
        <dbReference type="PIRSR" id="PIRSR603782-2"/>
    </source>
</evidence>
<feature type="binding site" evidence="2">
    <location>
        <position position="72"/>
    </location>
    <ligand>
        <name>Cu cation</name>
        <dbReference type="ChEBI" id="CHEBI:23378"/>
    </ligand>
</feature>
<evidence type="ECO:0000313" key="5">
    <source>
        <dbReference type="Proteomes" id="UP000012019"/>
    </source>
</evidence>
<proteinExistence type="inferred from homology"/>
<dbReference type="SUPFAM" id="SSF52833">
    <property type="entry name" value="Thioredoxin-like"/>
    <property type="match status" value="1"/>
</dbReference>
<feature type="binding site" evidence="2">
    <location>
        <position position="152"/>
    </location>
    <ligand>
        <name>Cu cation</name>
        <dbReference type="ChEBI" id="CHEBI:23378"/>
    </ligand>
</feature>
<protein>
    <recommendedName>
        <fullName evidence="6">SCO family protein</fullName>
    </recommendedName>
</protein>
<feature type="disulfide bond" description="Redox-active" evidence="3">
    <location>
        <begin position="72"/>
        <end position="76"/>
    </location>
</feature>
<dbReference type="AlphaFoldDB" id="M7NVJ7"/>
<comment type="similarity">
    <text evidence="1">Belongs to the SCO1/2 family.</text>
</comment>
<name>M7NVJ7_9GAMM</name>
<keyword evidence="3" id="KW-1015">Disulfide bond</keyword>
<sequence>MRRTIRRNSVIALALLCLLLAVLLIAEPGRLLKLDKALAVHGFQTGFKLDHHLLATLPSDKPYLVTAVFAECPDVCPMNMNTLAHLAERFKDDLGFVLISLDVGADKTGVQAWAELALPGAMVIHADVDAQLRQIMRQLPESFYPAKGTIHHSGAIYLMYPNRPGLIKYRAQDRQYIYDDILTLKLNRQQHASS</sequence>
<reference evidence="4 5" key="1">
    <citation type="journal article" date="2013" name="Genome Announc.">
        <title>Draft Genome Sequence of Methylophaga lonarensis MPLT, a Haloalkaliphilic (Non-Methane-Utilizing) Methylotroph.</title>
        <authorList>
            <person name="Shetty S.A."/>
            <person name="Marathe N.P."/>
            <person name="Munot H."/>
            <person name="Antony C.P."/>
            <person name="Dhotre D.P."/>
            <person name="Murrell J.C."/>
            <person name="Shouche Y.S."/>
        </authorList>
    </citation>
    <scope>NUCLEOTIDE SEQUENCE [LARGE SCALE GENOMIC DNA]</scope>
    <source>
        <strain evidence="4 5">MPL</strain>
    </source>
</reference>
<dbReference type="OrthoDB" id="9790194at2"/>
<evidence type="ECO:0008006" key="6">
    <source>
        <dbReference type="Google" id="ProtNLM"/>
    </source>
</evidence>